<keyword evidence="4 7" id="KW-0472">Membrane</keyword>
<feature type="chain" id="PRO_5012995611" evidence="8">
    <location>
        <begin position="20"/>
        <end position="391"/>
    </location>
</feature>
<evidence type="ECO:0000256" key="6">
    <source>
        <dbReference type="SAM" id="MobiDB-lite"/>
    </source>
</evidence>
<dbReference type="EMBL" id="MNUE01000033">
    <property type="protein sequence ID" value="OJD33172.1"/>
    <property type="molecule type" value="Genomic_DNA"/>
</dbReference>
<feature type="signal peptide" evidence="8">
    <location>
        <begin position="1"/>
        <end position="19"/>
    </location>
</feature>
<feature type="transmembrane region" description="Helical" evidence="7">
    <location>
        <begin position="119"/>
        <end position="143"/>
    </location>
</feature>
<proteinExistence type="inferred from homology"/>
<evidence type="ECO:0000313" key="11">
    <source>
        <dbReference type="Proteomes" id="UP000183809"/>
    </source>
</evidence>
<accession>A0A1J9RZF6</accession>
<dbReference type="PANTHER" id="PTHR33048">
    <property type="entry name" value="PTH11-LIKE INTEGRAL MEMBRANE PROTEIN (AFU_ORTHOLOGUE AFUA_5G11245)"/>
    <property type="match status" value="1"/>
</dbReference>
<feature type="transmembrane region" description="Helical" evidence="7">
    <location>
        <begin position="155"/>
        <end position="177"/>
    </location>
</feature>
<feature type="transmembrane region" description="Helical" evidence="7">
    <location>
        <begin position="43"/>
        <end position="63"/>
    </location>
</feature>
<evidence type="ECO:0000256" key="4">
    <source>
        <dbReference type="ARBA" id="ARBA00023136"/>
    </source>
</evidence>
<dbReference type="OrthoDB" id="10017208at2759"/>
<comment type="similarity">
    <text evidence="5">Belongs to the SAT4 family.</text>
</comment>
<keyword evidence="8" id="KW-0732">Signal</keyword>
<feature type="transmembrane region" description="Helical" evidence="7">
    <location>
        <begin position="197"/>
        <end position="222"/>
    </location>
</feature>
<dbReference type="RefSeq" id="XP_020129432.1">
    <property type="nucleotide sequence ID" value="XM_020274517.1"/>
</dbReference>
<feature type="domain" description="Rhodopsin" evidence="9">
    <location>
        <begin position="1"/>
        <end position="219"/>
    </location>
</feature>
<dbReference type="STRING" id="236234.A0A1J9RZF6"/>
<keyword evidence="11" id="KW-1185">Reference proteome</keyword>
<organism evidence="10 11">
    <name type="scientific">Diplodia corticola</name>
    <dbReference type="NCBI Taxonomy" id="236234"/>
    <lineage>
        <taxon>Eukaryota</taxon>
        <taxon>Fungi</taxon>
        <taxon>Dikarya</taxon>
        <taxon>Ascomycota</taxon>
        <taxon>Pezizomycotina</taxon>
        <taxon>Dothideomycetes</taxon>
        <taxon>Dothideomycetes incertae sedis</taxon>
        <taxon>Botryosphaeriales</taxon>
        <taxon>Botryosphaeriaceae</taxon>
        <taxon>Diplodia</taxon>
    </lineage>
</organism>
<evidence type="ECO:0000313" key="10">
    <source>
        <dbReference type="EMBL" id="OJD33172.1"/>
    </source>
</evidence>
<evidence type="ECO:0000256" key="8">
    <source>
        <dbReference type="SAM" id="SignalP"/>
    </source>
</evidence>
<dbReference type="PANTHER" id="PTHR33048:SF47">
    <property type="entry name" value="INTEGRAL MEMBRANE PROTEIN-RELATED"/>
    <property type="match status" value="1"/>
</dbReference>
<dbReference type="AlphaFoldDB" id="A0A1J9RZF6"/>
<evidence type="ECO:0000256" key="7">
    <source>
        <dbReference type="SAM" id="Phobius"/>
    </source>
</evidence>
<feature type="region of interest" description="Disordered" evidence="6">
    <location>
        <begin position="236"/>
        <end position="271"/>
    </location>
</feature>
<sequence>MVVLALFFAIALCPIYVQQYKYGLGDHIQDIPPPKLAKQMEWFWVSTWIYLTGVAFAKISILIQYIRVFVGTKTIVASWATVGFIVTCCLVCFFGGIFACTPVEKFWNPTIPGKCINYLAIWYLHCAMAIATDLAIVIIPLPTIVNMNLESKKKWILAFTFALGGFGCVTSIIRLYYLRFLTQTPDPTHYNPIPALWSAVELAVVIVCACLITLHPLLVHVLRPLRMFASQYYSGAGGAENNDDESRRRRRQQRQQARLPSYVQDGAGVSEEERRERYARAVAGWEAAAGGKKRGGGNNVVVGLGTMLLESGWSEERLTAERVEEGVIKVQTGVDVVTATMTTTDGGSVRTLTRERSEGSFLKDGEVEVEESDGGKWVDVELGGGGGGRRM</sequence>
<evidence type="ECO:0000256" key="2">
    <source>
        <dbReference type="ARBA" id="ARBA00022692"/>
    </source>
</evidence>
<keyword evidence="2 7" id="KW-0812">Transmembrane</keyword>
<evidence type="ECO:0000256" key="5">
    <source>
        <dbReference type="ARBA" id="ARBA00038359"/>
    </source>
</evidence>
<name>A0A1J9RZF6_9PEZI</name>
<dbReference type="Proteomes" id="UP000183809">
    <property type="component" value="Unassembled WGS sequence"/>
</dbReference>
<reference evidence="10 11" key="1">
    <citation type="submission" date="2016-10" db="EMBL/GenBank/DDBJ databases">
        <title>Proteomics and genomics reveal pathogen-plant mechanisms compatible with a hemibiotrophic lifestyle of Diplodia corticola.</title>
        <authorList>
            <person name="Fernandes I."/>
            <person name="De Jonge R."/>
            <person name="Van De Peer Y."/>
            <person name="Devreese B."/>
            <person name="Alves A."/>
            <person name="Esteves A.C."/>
        </authorList>
    </citation>
    <scope>NUCLEOTIDE SEQUENCE [LARGE SCALE GENOMIC DNA]</scope>
    <source>
        <strain evidence="10 11">CBS 112549</strain>
    </source>
</reference>
<evidence type="ECO:0000256" key="3">
    <source>
        <dbReference type="ARBA" id="ARBA00022989"/>
    </source>
</evidence>
<dbReference type="GeneID" id="31014778"/>
<dbReference type="InterPro" id="IPR052337">
    <property type="entry name" value="SAT4-like"/>
</dbReference>
<comment type="subcellular location">
    <subcellularLocation>
        <location evidence="1">Membrane</location>
        <topology evidence="1">Multi-pass membrane protein</topology>
    </subcellularLocation>
</comment>
<protein>
    <submittedName>
        <fullName evidence="10">Integral membrane protein</fullName>
    </submittedName>
</protein>
<keyword evidence="3 7" id="KW-1133">Transmembrane helix</keyword>
<gene>
    <name evidence="10" type="ORF">BKCO1_3300021</name>
</gene>
<dbReference type="InterPro" id="IPR049326">
    <property type="entry name" value="Rhodopsin_dom_fungi"/>
</dbReference>
<comment type="caution">
    <text evidence="10">The sequence shown here is derived from an EMBL/GenBank/DDBJ whole genome shotgun (WGS) entry which is preliminary data.</text>
</comment>
<dbReference type="Pfam" id="PF20684">
    <property type="entry name" value="Fung_rhodopsin"/>
    <property type="match status" value="1"/>
</dbReference>
<evidence type="ECO:0000259" key="9">
    <source>
        <dbReference type="Pfam" id="PF20684"/>
    </source>
</evidence>
<dbReference type="GO" id="GO:0016020">
    <property type="term" value="C:membrane"/>
    <property type="evidence" value="ECO:0007669"/>
    <property type="project" value="UniProtKB-SubCell"/>
</dbReference>
<evidence type="ECO:0000256" key="1">
    <source>
        <dbReference type="ARBA" id="ARBA00004141"/>
    </source>
</evidence>
<feature type="transmembrane region" description="Helical" evidence="7">
    <location>
        <begin position="75"/>
        <end position="99"/>
    </location>
</feature>